<keyword evidence="2" id="KW-1185">Reference proteome</keyword>
<dbReference type="EMBL" id="CAJVPU010006789">
    <property type="protein sequence ID" value="CAG8564698.1"/>
    <property type="molecule type" value="Genomic_DNA"/>
</dbReference>
<accession>A0ACA9M1R6</accession>
<comment type="caution">
    <text evidence="1">The sequence shown here is derived from an EMBL/GenBank/DDBJ whole genome shotgun (WGS) entry which is preliminary data.</text>
</comment>
<evidence type="ECO:0000313" key="2">
    <source>
        <dbReference type="Proteomes" id="UP000789702"/>
    </source>
</evidence>
<evidence type="ECO:0000313" key="1">
    <source>
        <dbReference type="EMBL" id="CAG8564698.1"/>
    </source>
</evidence>
<proteinExistence type="predicted"/>
<dbReference type="Proteomes" id="UP000789702">
    <property type="component" value="Unassembled WGS sequence"/>
</dbReference>
<sequence length="317" mass="37393">WFVLKICGDDRTKEERGLEPLKNDRFVINRSRWDTIAYYISADKTLKSEYNDQDSVYDRNIYKKLIDNGVDELLARHISYLFIRDPFFVFEDLLHQDDESSSNHFENINSTNWQTVRLKPPPPDSNIGWRVEFRCMEVQISDFENAAFVTFMILLTRIILSYDLNFYMPISKVDENMTIAYRRDALNTGNFWFRKNIFANYDGVEDEFEQMTINEIVNGNGNEFPGLINVIFQYLESMNIDIETRYHLGKYLEFIGMRASGKIQTAATWIRNFVRSHPNYNYDSIVSQEINYDLIKMVEGIQKGQVKAPELLSEFKV</sequence>
<name>A0ACA9M1R6_9GLOM</name>
<gene>
    <name evidence="1" type="ORF">DHETER_LOCUS5797</name>
</gene>
<organism evidence="1 2">
    <name type="scientific">Dentiscutata heterogama</name>
    <dbReference type="NCBI Taxonomy" id="1316150"/>
    <lineage>
        <taxon>Eukaryota</taxon>
        <taxon>Fungi</taxon>
        <taxon>Fungi incertae sedis</taxon>
        <taxon>Mucoromycota</taxon>
        <taxon>Glomeromycotina</taxon>
        <taxon>Glomeromycetes</taxon>
        <taxon>Diversisporales</taxon>
        <taxon>Gigasporaceae</taxon>
        <taxon>Dentiscutata</taxon>
    </lineage>
</organism>
<reference evidence="1" key="1">
    <citation type="submission" date="2021-06" db="EMBL/GenBank/DDBJ databases">
        <authorList>
            <person name="Kallberg Y."/>
            <person name="Tangrot J."/>
            <person name="Rosling A."/>
        </authorList>
    </citation>
    <scope>NUCLEOTIDE SEQUENCE</scope>
    <source>
        <strain evidence="1">IL203A</strain>
    </source>
</reference>
<feature type="non-terminal residue" evidence="1">
    <location>
        <position position="1"/>
    </location>
</feature>
<protein>
    <submittedName>
        <fullName evidence="1">6574_t:CDS:1</fullName>
    </submittedName>
</protein>